<dbReference type="InterPro" id="IPR014001">
    <property type="entry name" value="Helicase_ATP-bd"/>
</dbReference>
<evidence type="ECO:0000313" key="11">
    <source>
        <dbReference type="EMBL" id="PRP78714.1"/>
    </source>
</evidence>
<keyword evidence="1 6" id="KW-0547">Nucleotide-binding</keyword>
<dbReference type="Pfam" id="PF00271">
    <property type="entry name" value="Helicase_C"/>
    <property type="match status" value="1"/>
</dbReference>
<dbReference type="GO" id="GO:0003724">
    <property type="term" value="F:RNA helicase activity"/>
    <property type="evidence" value="ECO:0007669"/>
    <property type="project" value="UniProtKB-EC"/>
</dbReference>
<dbReference type="CDD" id="cd18787">
    <property type="entry name" value="SF2_C_DEAD"/>
    <property type="match status" value="1"/>
</dbReference>
<dbReference type="AlphaFoldDB" id="A0A2P6N423"/>
<evidence type="ECO:0000256" key="2">
    <source>
        <dbReference type="ARBA" id="ARBA00022801"/>
    </source>
</evidence>
<sequence length="602" mass="67429">MGKEKRKAPTKPRVNKRARLEGISENVVGKPQYDVNQQLLAALSKFNHHGSIPKSQPAESTKEEVSEEEDDDEDQSDPSILSAIHKVLRFKRMTPIQSETIPLSIRKKTDCLAQAKTGTGKTLAFLIPSIQNIIRSDNDNPSHIRVLILSPTRELSLQIATEARQLVSERNDIFVQTAIGGANMTVERDNLLKRPCQILVATPGRLKDHLNDEKIKSRLQGINTFVLDEADRLLDTGFLPAIKEIHSMLPKRADHPRQSLLFSATVSKEVEEIAKLVLSKGHRRVSTLDPTESLTHEETEQYHITATFNDHNATLLALLKREYESSDGQFKAVVFFNTARGAALAFEMFKNISEAEKVAVPFYELHSRLSQNARTTASEAFRTIDNGILICSDVMARGMDFPNVTHVIMLGQPVSKEQYIHRVGRTGRAGKAGRGIILLDPVEQRWRQSLINLPMLTYPDEEDIKKQAAKLKKLLHAATTAVAVEKRESAYVSWLGYYRNVLNLPVVQIVGLANDYAIQSLCFQSAPPYPRDAIPKAKLQSVVHLLNVVDGPEHPKTQKVQEKKKGDKNNQAKKKGDKTKNKGDKGKKKVDKGKKRAEKKKK</sequence>
<dbReference type="SMART" id="SM00490">
    <property type="entry name" value="HELICc"/>
    <property type="match status" value="1"/>
</dbReference>
<dbReference type="Gene3D" id="3.40.50.300">
    <property type="entry name" value="P-loop containing nucleotide triphosphate hydrolases"/>
    <property type="match status" value="2"/>
</dbReference>
<reference evidence="11 12" key="1">
    <citation type="journal article" date="2018" name="Genome Biol. Evol.">
        <title>Multiple Roots of Fruiting Body Formation in Amoebozoa.</title>
        <authorList>
            <person name="Hillmann F."/>
            <person name="Forbes G."/>
            <person name="Novohradska S."/>
            <person name="Ferling I."/>
            <person name="Riege K."/>
            <person name="Groth M."/>
            <person name="Westermann M."/>
            <person name="Marz M."/>
            <person name="Spaller T."/>
            <person name="Winckler T."/>
            <person name="Schaap P."/>
            <person name="Glockner G."/>
        </authorList>
    </citation>
    <scope>NUCLEOTIDE SEQUENCE [LARGE SCALE GENOMIC DNA]</scope>
    <source>
        <strain evidence="11 12">Jena</strain>
    </source>
</reference>
<dbReference type="InParanoid" id="A0A2P6N423"/>
<keyword evidence="5 7" id="KW-0694">RNA-binding</keyword>
<accession>A0A2P6N423</accession>
<evidence type="ECO:0000259" key="9">
    <source>
        <dbReference type="PROSITE" id="PS51192"/>
    </source>
</evidence>
<comment type="similarity">
    <text evidence="6">Belongs to the DEAD box helicase family.</text>
</comment>
<evidence type="ECO:0000256" key="5">
    <source>
        <dbReference type="ARBA" id="ARBA00022884"/>
    </source>
</evidence>
<dbReference type="InterPro" id="IPR001650">
    <property type="entry name" value="Helicase_C-like"/>
</dbReference>
<evidence type="ECO:0000256" key="4">
    <source>
        <dbReference type="ARBA" id="ARBA00022840"/>
    </source>
</evidence>
<proteinExistence type="inferred from homology"/>
<dbReference type="SUPFAM" id="SSF52540">
    <property type="entry name" value="P-loop containing nucleoside triphosphate hydrolases"/>
    <property type="match status" value="1"/>
</dbReference>
<comment type="function">
    <text evidence="7">RNA helicase.</text>
</comment>
<feature type="compositionally biased region" description="Basic residues" evidence="8">
    <location>
        <begin position="1"/>
        <end position="17"/>
    </location>
</feature>
<comment type="caution">
    <text evidence="11">The sequence shown here is derived from an EMBL/GenBank/DDBJ whole genome shotgun (WGS) entry which is preliminary data.</text>
</comment>
<dbReference type="STRING" id="1890364.A0A2P6N423"/>
<keyword evidence="4 6" id="KW-0067">ATP-binding</keyword>
<feature type="region of interest" description="Disordered" evidence="8">
    <location>
        <begin position="550"/>
        <end position="602"/>
    </location>
</feature>
<comment type="domain">
    <text evidence="7">The Q motif is unique to and characteristic of the DEAD box family of RNA helicases and controls ATP binding and hydrolysis.</text>
</comment>
<feature type="domain" description="Helicase C-terminal" evidence="10">
    <location>
        <begin position="318"/>
        <end position="472"/>
    </location>
</feature>
<evidence type="ECO:0000256" key="1">
    <source>
        <dbReference type="ARBA" id="ARBA00022741"/>
    </source>
</evidence>
<feature type="compositionally biased region" description="Basic and acidic residues" evidence="8">
    <location>
        <begin position="551"/>
        <end position="570"/>
    </location>
</feature>
<dbReference type="SMART" id="SM00487">
    <property type="entry name" value="DEXDc"/>
    <property type="match status" value="1"/>
</dbReference>
<evidence type="ECO:0000313" key="12">
    <source>
        <dbReference type="Proteomes" id="UP000241769"/>
    </source>
</evidence>
<dbReference type="GO" id="GO:0005524">
    <property type="term" value="F:ATP binding"/>
    <property type="evidence" value="ECO:0007669"/>
    <property type="project" value="UniProtKB-UniRule"/>
</dbReference>
<feature type="domain" description="Helicase ATP-binding" evidence="9">
    <location>
        <begin position="102"/>
        <end position="284"/>
    </location>
</feature>
<dbReference type="InterPro" id="IPR011545">
    <property type="entry name" value="DEAD/DEAH_box_helicase_dom"/>
</dbReference>
<comment type="catalytic activity">
    <reaction evidence="7">
        <text>ATP + H2O = ADP + phosphate + H(+)</text>
        <dbReference type="Rhea" id="RHEA:13065"/>
        <dbReference type="ChEBI" id="CHEBI:15377"/>
        <dbReference type="ChEBI" id="CHEBI:15378"/>
        <dbReference type="ChEBI" id="CHEBI:30616"/>
        <dbReference type="ChEBI" id="CHEBI:43474"/>
        <dbReference type="ChEBI" id="CHEBI:456216"/>
        <dbReference type="EC" id="3.6.4.13"/>
    </reaction>
</comment>
<dbReference type="InterPro" id="IPR027417">
    <property type="entry name" value="P-loop_NTPase"/>
</dbReference>
<name>A0A2P6N423_9EUKA</name>
<dbReference type="Proteomes" id="UP000241769">
    <property type="component" value="Unassembled WGS sequence"/>
</dbReference>
<feature type="region of interest" description="Disordered" evidence="8">
    <location>
        <begin position="1"/>
        <end position="23"/>
    </location>
</feature>
<dbReference type="EC" id="3.6.4.13" evidence="7"/>
<evidence type="ECO:0000256" key="6">
    <source>
        <dbReference type="RuleBase" id="RU000492"/>
    </source>
</evidence>
<gene>
    <name evidence="11" type="ORF">PROFUN_13353</name>
</gene>
<feature type="compositionally biased region" description="Basic residues" evidence="8">
    <location>
        <begin position="585"/>
        <end position="602"/>
    </location>
</feature>
<keyword evidence="2 6" id="KW-0378">Hydrolase</keyword>
<keyword evidence="3 6" id="KW-0347">Helicase</keyword>
<evidence type="ECO:0000256" key="8">
    <source>
        <dbReference type="SAM" id="MobiDB-lite"/>
    </source>
</evidence>
<organism evidence="11 12">
    <name type="scientific">Planoprotostelium fungivorum</name>
    <dbReference type="NCBI Taxonomy" id="1890364"/>
    <lineage>
        <taxon>Eukaryota</taxon>
        <taxon>Amoebozoa</taxon>
        <taxon>Evosea</taxon>
        <taxon>Variosea</taxon>
        <taxon>Cavosteliida</taxon>
        <taxon>Cavosteliaceae</taxon>
        <taxon>Planoprotostelium</taxon>
    </lineage>
</organism>
<protein>
    <recommendedName>
        <fullName evidence="7">ATP-dependent RNA helicase</fullName>
        <ecNumber evidence="7">3.6.4.13</ecNumber>
    </recommendedName>
</protein>
<dbReference type="PROSITE" id="PS51192">
    <property type="entry name" value="HELICASE_ATP_BIND_1"/>
    <property type="match status" value="1"/>
</dbReference>
<evidence type="ECO:0000259" key="10">
    <source>
        <dbReference type="PROSITE" id="PS51194"/>
    </source>
</evidence>
<dbReference type="GO" id="GO:0016787">
    <property type="term" value="F:hydrolase activity"/>
    <property type="evidence" value="ECO:0007669"/>
    <property type="project" value="UniProtKB-KW"/>
</dbReference>
<dbReference type="InterPro" id="IPR000629">
    <property type="entry name" value="RNA-helicase_DEAD-box_CS"/>
</dbReference>
<evidence type="ECO:0000256" key="7">
    <source>
        <dbReference type="RuleBase" id="RU365068"/>
    </source>
</evidence>
<dbReference type="PROSITE" id="PS51194">
    <property type="entry name" value="HELICASE_CTER"/>
    <property type="match status" value="1"/>
</dbReference>
<dbReference type="Pfam" id="PF00270">
    <property type="entry name" value="DEAD"/>
    <property type="match status" value="1"/>
</dbReference>
<keyword evidence="12" id="KW-1185">Reference proteome</keyword>
<feature type="compositionally biased region" description="Acidic residues" evidence="8">
    <location>
        <begin position="65"/>
        <end position="76"/>
    </location>
</feature>
<feature type="region of interest" description="Disordered" evidence="8">
    <location>
        <begin position="46"/>
        <end position="78"/>
    </location>
</feature>
<dbReference type="OrthoDB" id="193716at2759"/>
<evidence type="ECO:0000256" key="3">
    <source>
        <dbReference type="ARBA" id="ARBA00022806"/>
    </source>
</evidence>
<dbReference type="PROSITE" id="PS00039">
    <property type="entry name" value="DEAD_ATP_HELICASE"/>
    <property type="match status" value="1"/>
</dbReference>
<dbReference type="PANTHER" id="PTHR24031">
    <property type="entry name" value="RNA HELICASE"/>
    <property type="match status" value="1"/>
</dbReference>
<dbReference type="GO" id="GO:0003723">
    <property type="term" value="F:RNA binding"/>
    <property type="evidence" value="ECO:0007669"/>
    <property type="project" value="UniProtKB-UniRule"/>
</dbReference>
<dbReference type="EMBL" id="MDYQ01000209">
    <property type="protein sequence ID" value="PRP78714.1"/>
    <property type="molecule type" value="Genomic_DNA"/>
</dbReference>